<comment type="caution">
    <text evidence="3">The sequence shown here is derived from an EMBL/GenBank/DDBJ whole genome shotgun (WGS) entry which is preliminary data.</text>
</comment>
<organism evidence="3 4">
    <name type="scientific">Suilimivivens aceti</name>
    <dbReference type="NCBI Taxonomy" id="2981774"/>
    <lineage>
        <taxon>Bacteria</taxon>
        <taxon>Bacillati</taxon>
        <taxon>Bacillota</taxon>
        <taxon>Clostridia</taxon>
        <taxon>Lachnospirales</taxon>
        <taxon>Lachnospiraceae</taxon>
        <taxon>Suilimivivens</taxon>
    </lineage>
</organism>
<dbReference type="InterPro" id="IPR051691">
    <property type="entry name" value="Metab_Enz_Cyan_OpOx_G3PDH"/>
</dbReference>
<dbReference type="PRINTS" id="PR00368">
    <property type="entry name" value="FADPNR"/>
</dbReference>
<dbReference type="Pfam" id="PF07892">
    <property type="entry name" value="DUF1667"/>
    <property type="match status" value="1"/>
</dbReference>
<dbReference type="EMBL" id="JAOQKJ010000001">
    <property type="protein sequence ID" value="MCU6743176.1"/>
    <property type="molecule type" value="Genomic_DNA"/>
</dbReference>
<dbReference type="InterPro" id="IPR023753">
    <property type="entry name" value="FAD/NAD-binding_dom"/>
</dbReference>
<dbReference type="SUPFAM" id="SSF160148">
    <property type="entry name" value="CPE0013-like"/>
    <property type="match status" value="1"/>
</dbReference>
<gene>
    <name evidence="3" type="ORF">OCV77_01415</name>
</gene>
<dbReference type="InterPro" id="IPR036188">
    <property type="entry name" value="FAD/NAD-bd_sf"/>
</dbReference>
<sequence length="470" mass="50713">MKKDLLIIGGGPAGMAAAVAAYDKGITDILILERDRELGGILNQCIHNGFGLHTFLEELTGPEYAARYEEMVYERRIPYLLDTMVVNVQGGDPCRVTAMNSTQGLFTLEAKAVVLAMGCRERPRGAMNIPGYRPSGIYSAGTAQRFVNREGRLPGREVVILGSGDIGLIMARRMHLQGARVKLVAEIMPYSGGLRRNIVQCLDDFGIPLKLSHTVTKIHGKERVTGVTVSKVDENLKPIPGSEEYVSCDTVLLSCGLIPENELSEGAGAEMDPVTKGPVVNASLMTTAEGIFACGNVLHVHDLVDNVSKEAEQAGFHAAEYIRNKPEGFGGAVRPKIPEKSKSVIPEGRDASKTLICIGCPKGCMITVDKEEDGNLVITGNSCRIGENYARNEMTAPKRGLTSMIRVEKGYDPVVPVKTRGEIPKDKIEDCMEIIRNTTITAPVRLGEVLIRNAAGTGVDIVATATVIDR</sequence>
<evidence type="ECO:0000256" key="1">
    <source>
        <dbReference type="ARBA" id="ARBA00023002"/>
    </source>
</evidence>
<name>A0ABT2SYV0_9FIRM</name>
<dbReference type="InterPro" id="IPR012460">
    <property type="entry name" value="DUF1667"/>
</dbReference>
<keyword evidence="4" id="KW-1185">Reference proteome</keyword>
<dbReference type="Gene3D" id="3.50.50.60">
    <property type="entry name" value="FAD/NAD(P)-binding domain"/>
    <property type="match status" value="2"/>
</dbReference>
<keyword evidence="1" id="KW-0560">Oxidoreductase</keyword>
<feature type="domain" description="FAD/NAD(P)-binding" evidence="2">
    <location>
        <begin position="4"/>
        <end position="309"/>
    </location>
</feature>
<dbReference type="InterPro" id="IPR036593">
    <property type="entry name" value="CPE0013-like_sf"/>
</dbReference>
<dbReference type="SUPFAM" id="SSF51905">
    <property type="entry name" value="FAD/NAD(P)-binding domain"/>
    <property type="match status" value="1"/>
</dbReference>
<accession>A0ABT2SYV0</accession>
<dbReference type="PANTHER" id="PTHR42949:SF3">
    <property type="entry name" value="ANAEROBIC GLYCEROL-3-PHOSPHATE DEHYDROGENASE SUBUNIT B"/>
    <property type="match status" value="1"/>
</dbReference>
<reference evidence="3 4" key="1">
    <citation type="journal article" date="2021" name="ISME Commun">
        <title>Automated analysis of genomic sequences facilitates high-throughput and comprehensive description of bacteria.</title>
        <authorList>
            <person name="Hitch T.C.A."/>
        </authorList>
    </citation>
    <scope>NUCLEOTIDE SEQUENCE [LARGE SCALE GENOMIC DNA]</scope>
    <source>
        <strain evidence="3 4">Sanger_18</strain>
    </source>
</reference>
<dbReference type="Proteomes" id="UP001652432">
    <property type="component" value="Unassembled WGS sequence"/>
</dbReference>
<proteinExistence type="predicted"/>
<evidence type="ECO:0000313" key="3">
    <source>
        <dbReference type="EMBL" id="MCU6743176.1"/>
    </source>
</evidence>
<dbReference type="PANTHER" id="PTHR42949">
    <property type="entry name" value="ANAEROBIC GLYCEROL-3-PHOSPHATE DEHYDROGENASE SUBUNIT B"/>
    <property type="match status" value="1"/>
</dbReference>
<evidence type="ECO:0000313" key="4">
    <source>
        <dbReference type="Proteomes" id="UP001652432"/>
    </source>
</evidence>
<dbReference type="RefSeq" id="WP_262572632.1">
    <property type="nucleotide sequence ID" value="NZ_JAOQKJ010000001.1"/>
</dbReference>
<evidence type="ECO:0000259" key="2">
    <source>
        <dbReference type="Pfam" id="PF07992"/>
    </source>
</evidence>
<dbReference type="Pfam" id="PF07992">
    <property type="entry name" value="Pyr_redox_2"/>
    <property type="match status" value="1"/>
</dbReference>
<dbReference type="Gene3D" id="3.10.530.10">
    <property type="entry name" value="CPE0013-like"/>
    <property type="match status" value="1"/>
</dbReference>
<protein>
    <submittedName>
        <fullName evidence="3">FAD-dependent oxidoreductase</fullName>
    </submittedName>
</protein>
<dbReference type="PRINTS" id="PR00411">
    <property type="entry name" value="PNDRDTASEI"/>
</dbReference>